<evidence type="ECO:0000256" key="1">
    <source>
        <dbReference type="SAM" id="MobiDB-lite"/>
    </source>
</evidence>
<comment type="caution">
    <text evidence="2">The sequence shown here is derived from an EMBL/GenBank/DDBJ whole genome shotgun (WGS) entry which is preliminary data.</text>
</comment>
<organism evidence="2 3">
    <name type="scientific">Candidatus Kutchimonas denitrificans</name>
    <dbReference type="NCBI Taxonomy" id="3056748"/>
    <lineage>
        <taxon>Bacteria</taxon>
        <taxon>Pseudomonadati</taxon>
        <taxon>Gemmatimonadota</taxon>
        <taxon>Gemmatimonadia</taxon>
        <taxon>Candidatus Palauibacterales</taxon>
        <taxon>Candidatus Palauibacteraceae</taxon>
        <taxon>Candidatus Kutchimonas</taxon>
    </lineage>
</organism>
<accession>A0AAE4Z8R4</accession>
<feature type="compositionally biased region" description="Basic and acidic residues" evidence="1">
    <location>
        <begin position="84"/>
        <end position="105"/>
    </location>
</feature>
<feature type="region of interest" description="Disordered" evidence="1">
    <location>
        <begin position="84"/>
        <end position="146"/>
    </location>
</feature>
<evidence type="ECO:0000313" key="3">
    <source>
        <dbReference type="Proteomes" id="UP000702544"/>
    </source>
</evidence>
<feature type="compositionally biased region" description="Basic and acidic residues" evidence="1">
    <location>
        <begin position="1"/>
        <end position="10"/>
    </location>
</feature>
<dbReference type="EMBL" id="JAACAK010000091">
    <property type="protein sequence ID" value="NIR75743.1"/>
    <property type="molecule type" value="Genomic_DNA"/>
</dbReference>
<dbReference type="Proteomes" id="UP000702544">
    <property type="component" value="Unassembled WGS sequence"/>
</dbReference>
<feature type="region of interest" description="Disordered" evidence="1">
    <location>
        <begin position="1"/>
        <end position="24"/>
    </location>
</feature>
<evidence type="ECO:0000313" key="2">
    <source>
        <dbReference type="EMBL" id="NIR75743.1"/>
    </source>
</evidence>
<feature type="compositionally biased region" description="Basic and acidic residues" evidence="1">
    <location>
        <begin position="122"/>
        <end position="146"/>
    </location>
</feature>
<dbReference type="AlphaFoldDB" id="A0AAE4Z8R4"/>
<proteinExistence type="predicted"/>
<name>A0AAE4Z8R4_9BACT</name>
<gene>
    <name evidence="2" type="ORF">GWO12_11640</name>
</gene>
<sequence length="146" mass="16924">MDEQQKDEQLPIKSEAAAEEERTWRDVAQRWKDVGKQMVDLGERLGVAFKEGWGTDEMTEEEEKRLRDRLRKIGERMDKAVDRVRVEAKEPDTKAAARETWDATRDASSQLMSEVQDSLSEGLKEINKRIDDMSKKRKAKQEGEGQ</sequence>
<feature type="compositionally biased region" description="Polar residues" evidence="1">
    <location>
        <begin position="106"/>
        <end position="119"/>
    </location>
</feature>
<reference evidence="2 3" key="1">
    <citation type="submission" date="2020-01" db="EMBL/GenBank/DDBJ databases">
        <title>Genomes assembled from Gulf of Kutch pelagic sediment metagenomes.</title>
        <authorList>
            <person name="Chandrashekar M."/>
            <person name="Mahajan M.S."/>
            <person name="Dave K.J."/>
            <person name="Vatsa P."/>
            <person name="Nathani N.M."/>
        </authorList>
    </citation>
    <scope>NUCLEOTIDE SEQUENCE [LARGE SCALE GENOMIC DNA]</scope>
    <source>
        <strain evidence="2">KS3-K002</strain>
    </source>
</reference>
<protein>
    <submittedName>
        <fullName evidence="2">Uncharacterized protein</fullName>
    </submittedName>
</protein>